<dbReference type="EMBL" id="JACBZD010000002">
    <property type="protein sequence ID" value="NYI08057.1"/>
    <property type="molecule type" value="Genomic_DNA"/>
</dbReference>
<evidence type="ECO:0000313" key="3">
    <source>
        <dbReference type="EMBL" id="NYI08057.1"/>
    </source>
</evidence>
<keyword evidence="4" id="KW-1185">Reference proteome</keyword>
<evidence type="ECO:0000259" key="2">
    <source>
        <dbReference type="Pfam" id="PF20177"/>
    </source>
</evidence>
<keyword evidence="1" id="KW-1133">Transmembrane helix</keyword>
<keyword evidence="1" id="KW-0812">Transmembrane</keyword>
<feature type="transmembrane region" description="Helical" evidence="1">
    <location>
        <begin position="92"/>
        <end position="109"/>
    </location>
</feature>
<keyword evidence="1" id="KW-0472">Membrane</keyword>
<feature type="transmembrane region" description="Helical" evidence="1">
    <location>
        <begin position="59"/>
        <end position="80"/>
    </location>
</feature>
<feature type="transmembrane region" description="Helical" evidence="1">
    <location>
        <begin position="29"/>
        <end position="47"/>
    </location>
</feature>
<organism evidence="3 4">
    <name type="scientific">Allostreptomyces psammosilenae</name>
    <dbReference type="NCBI Taxonomy" id="1892865"/>
    <lineage>
        <taxon>Bacteria</taxon>
        <taxon>Bacillati</taxon>
        <taxon>Actinomycetota</taxon>
        <taxon>Actinomycetes</taxon>
        <taxon>Kitasatosporales</taxon>
        <taxon>Streptomycetaceae</taxon>
        <taxon>Allostreptomyces</taxon>
    </lineage>
</organism>
<reference evidence="3 4" key="1">
    <citation type="submission" date="2020-07" db="EMBL/GenBank/DDBJ databases">
        <title>Sequencing the genomes of 1000 actinobacteria strains.</title>
        <authorList>
            <person name="Klenk H.-P."/>
        </authorList>
    </citation>
    <scope>NUCLEOTIDE SEQUENCE [LARGE SCALE GENOMIC DNA]</scope>
    <source>
        <strain evidence="3 4">DSM 42178</strain>
    </source>
</reference>
<dbReference type="AlphaFoldDB" id="A0A853A1P0"/>
<dbReference type="RefSeq" id="WP_179816948.1">
    <property type="nucleotide sequence ID" value="NZ_JACBZD010000002.1"/>
</dbReference>
<sequence length="147" mass="14861">MRLTPSGVGVLLVLVSVGAAWLDRLVFDGPGVLFGLVFVLTSAWCAARVRDADLAAAPIAAPLAFALALVATSGGAGLAGRVLALVSALSELAGWLYGGTAVCVLLALLRRRALRVAARRAAQAQAHAQAQTHAAQSGGARGGRRQA</sequence>
<accession>A0A853A1P0</accession>
<protein>
    <recommendedName>
        <fullName evidence="2">DUF6542 domain-containing protein</fullName>
    </recommendedName>
</protein>
<feature type="domain" description="DUF6542" evidence="2">
    <location>
        <begin position="2"/>
        <end position="115"/>
    </location>
</feature>
<evidence type="ECO:0000313" key="4">
    <source>
        <dbReference type="Proteomes" id="UP000567795"/>
    </source>
</evidence>
<gene>
    <name evidence="3" type="ORF">FHU37_005086</name>
</gene>
<evidence type="ECO:0000256" key="1">
    <source>
        <dbReference type="SAM" id="Phobius"/>
    </source>
</evidence>
<name>A0A853A1P0_9ACTN</name>
<dbReference type="Proteomes" id="UP000567795">
    <property type="component" value="Unassembled WGS sequence"/>
</dbReference>
<dbReference type="Pfam" id="PF20177">
    <property type="entry name" value="DUF6542"/>
    <property type="match status" value="1"/>
</dbReference>
<dbReference type="InterPro" id="IPR046672">
    <property type="entry name" value="DUF6542"/>
</dbReference>
<comment type="caution">
    <text evidence="3">The sequence shown here is derived from an EMBL/GenBank/DDBJ whole genome shotgun (WGS) entry which is preliminary data.</text>
</comment>
<proteinExistence type="predicted"/>